<proteinExistence type="predicted"/>
<dbReference type="EMBL" id="BARS01030197">
    <property type="protein sequence ID" value="GAG19008.1"/>
    <property type="molecule type" value="Genomic_DNA"/>
</dbReference>
<evidence type="ECO:0000313" key="2">
    <source>
        <dbReference type="EMBL" id="GAG19008.1"/>
    </source>
</evidence>
<dbReference type="Gene3D" id="3.20.20.150">
    <property type="entry name" value="Divalent-metal-dependent TIM barrel enzymes"/>
    <property type="match status" value="1"/>
</dbReference>
<dbReference type="PANTHER" id="PTHR12110">
    <property type="entry name" value="HYDROXYPYRUVATE ISOMERASE"/>
    <property type="match status" value="1"/>
</dbReference>
<accession>X0W334</accession>
<dbReference type="Pfam" id="PF01261">
    <property type="entry name" value="AP_endonuc_2"/>
    <property type="match status" value="1"/>
</dbReference>
<gene>
    <name evidence="2" type="ORF">S01H1_47111</name>
</gene>
<comment type="caution">
    <text evidence="2">The sequence shown here is derived from an EMBL/GenBank/DDBJ whole genome shotgun (WGS) entry which is preliminary data.</text>
</comment>
<evidence type="ECO:0000259" key="1">
    <source>
        <dbReference type="Pfam" id="PF01261"/>
    </source>
</evidence>
<dbReference type="AlphaFoldDB" id="X0W334"/>
<organism evidence="2">
    <name type="scientific">marine sediment metagenome</name>
    <dbReference type="NCBI Taxonomy" id="412755"/>
    <lineage>
        <taxon>unclassified sequences</taxon>
        <taxon>metagenomes</taxon>
        <taxon>ecological metagenomes</taxon>
    </lineage>
</organism>
<feature type="domain" description="Xylose isomerase-like TIM barrel" evidence="1">
    <location>
        <begin position="4"/>
        <end position="156"/>
    </location>
</feature>
<reference evidence="2" key="1">
    <citation type="journal article" date="2014" name="Front. Microbiol.">
        <title>High frequency of phylogenetically diverse reductive dehalogenase-homologous genes in deep subseafloor sedimentary metagenomes.</title>
        <authorList>
            <person name="Kawai M."/>
            <person name="Futagami T."/>
            <person name="Toyoda A."/>
            <person name="Takaki Y."/>
            <person name="Nishi S."/>
            <person name="Hori S."/>
            <person name="Arai W."/>
            <person name="Tsubouchi T."/>
            <person name="Morono Y."/>
            <person name="Uchiyama I."/>
            <person name="Ito T."/>
            <person name="Fujiyama A."/>
            <person name="Inagaki F."/>
            <person name="Takami H."/>
        </authorList>
    </citation>
    <scope>NUCLEOTIDE SEQUENCE</scope>
    <source>
        <strain evidence="2">Expedition CK06-06</strain>
    </source>
</reference>
<sequence length="160" mass="17982">SPFEEAFRITCENYRQCLSWAEDYDVIINVETHGPYTNDGDFLERLFTHFDSEHLRLNFDTGNSFIAGNDPLEYLRRFRGYLSHAHIKDVSQELTASARGEDTGIACSEVPIGGGVNAENIERCIAYLQETDWSGVLSVECYGSDENIGKSIAYLRGLLA</sequence>
<dbReference type="InterPro" id="IPR036237">
    <property type="entry name" value="Xyl_isomerase-like_sf"/>
</dbReference>
<dbReference type="InterPro" id="IPR050312">
    <property type="entry name" value="IolE/XylAMocC-like"/>
</dbReference>
<feature type="non-terminal residue" evidence="2">
    <location>
        <position position="1"/>
    </location>
</feature>
<name>X0W334_9ZZZZ</name>
<protein>
    <recommendedName>
        <fullName evidence="1">Xylose isomerase-like TIM barrel domain-containing protein</fullName>
    </recommendedName>
</protein>
<dbReference type="InterPro" id="IPR013022">
    <property type="entry name" value="Xyl_isomerase-like_TIM-brl"/>
</dbReference>
<dbReference type="SUPFAM" id="SSF51658">
    <property type="entry name" value="Xylose isomerase-like"/>
    <property type="match status" value="1"/>
</dbReference>